<keyword evidence="2" id="KW-0614">Plasmid</keyword>
<organism evidence="2 3">
    <name type="scientific">Pseudosulfitobacter pseudonitzschiae</name>
    <dbReference type="NCBI Taxonomy" id="1402135"/>
    <lineage>
        <taxon>Bacteria</taxon>
        <taxon>Pseudomonadati</taxon>
        <taxon>Pseudomonadota</taxon>
        <taxon>Alphaproteobacteria</taxon>
        <taxon>Rhodobacterales</taxon>
        <taxon>Roseobacteraceae</taxon>
        <taxon>Pseudosulfitobacter</taxon>
    </lineage>
</organism>
<keyword evidence="1" id="KW-0472">Membrane</keyword>
<protein>
    <submittedName>
        <fullName evidence="2">Uncharacterized protein</fullName>
    </submittedName>
</protein>
<proteinExistence type="predicted"/>
<dbReference type="OrthoDB" id="7873806at2"/>
<keyword evidence="3" id="KW-1185">Reference proteome</keyword>
<feature type="transmembrane region" description="Helical" evidence="1">
    <location>
        <begin position="12"/>
        <end position="33"/>
    </location>
</feature>
<evidence type="ECO:0000313" key="2">
    <source>
        <dbReference type="EMBL" id="ASM75136.1"/>
    </source>
</evidence>
<feature type="transmembrane region" description="Helical" evidence="1">
    <location>
        <begin position="53"/>
        <end position="74"/>
    </location>
</feature>
<sequence>MILIRRRVQFIMRVFMFLSLGAAIGAFVVIFTGTGNERLDDNLPLVAKLLAPIILAGTYFMWSGVSYLYASAVFRLTPEGRSRDALRLRPRLRAACGETHAPFVFLGTV</sequence>
<keyword evidence="1" id="KW-1133">Transmembrane helix</keyword>
<dbReference type="RefSeq" id="WP_089423143.1">
    <property type="nucleotide sequence ID" value="NZ_CP022418.1"/>
</dbReference>
<dbReference type="EMBL" id="CP022418">
    <property type="protein sequence ID" value="ASM75136.1"/>
    <property type="molecule type" value="Genomic_DNA"/>
</dbReference>
<name>A0A221K827_9RHOB</name>
<dbReference type="AlphaFoldDB" id="A0A221K827"/>
<accession>A0A221K827</accession>
<dbReference type="Proteomes" id="UP000199754">
    <property type="component" value="Plasmid pSMR1-3"/>
</dbReference>
<geneLocation type="plasmid" evidence="2 3">
    <name>pSMR1-3</name>
</geneLocation>
<dbReference type="KEGG" id="spse:SULPSESMR1_04415"/>
<gene>
    <name evidence="2" type="ORF">SULPSESMR1_04415</name>
</gene>
<reference evidence="2 3" key="1">
    <citation type="submission" date="2017-07" db="EMBL/GenBank/DDBJ databases">
        <title>Genome Sequence of Sulfitobacter pseudonitzschiae Strain SMR1 Isolated from a culture of the Diatom Skeletonema marinoi.</title>
        <authorList>
            <person name="Topel M."/>
            <person name="Pinder M.I.M."/>
            <person name="Johansson O.N."/>
            <person name="Kourtchenko O."/>
            <person name="Godhe A."/>
            <person name="Clarke A.K."/>
        </authorList>
    </citation>
    <scope>NUCLEOTIDE SEQUENCE [LARGE SCALE GENOMIC DNA]</scope>
    <source>
        <strain evidence="2 3">SMR1</strain>
        <plasmid evidence="2 3">pSMR1-3</plasmid>
    </source>
</reference>
<evidence type="ECO:0000256" key="1">
    <source>
        <dbReference type="SAM" id="Phobius"/>
    </source>
</evidence>
<evidence type="ECO:0000313" key="3">
    <source>
        <dbReference type="Proteomes" id="UP000199754"/>
    </source>
</evidence>
<keyword evidence="1" id="KW-0812">Transmembrane</keyword>